<feature type="transmembrane region" description="Helical" evidence="1">
    <location>
        <begin position="81"/>
        <end position="99"/>
    </location>
</feature>
<evidence type="ECO:0000313" key="4">
    <source>
        <dbReference type="Proteomes" id="UP000184050"/>
    </source>
</evidence>
<keyword evidence="4" id="KW-1185">Reference proteome</keyword>
<dbReference type="Proteomes" id="UP000184050">
    <property type="component" value="Unassembled WGS sequence"/>
</dbReference>
<dbReference type="EMBL" id="FQZE01000031">
    <property type="protein sequence ID" value="SHJ79933.1"/>
    <property type="molecule type" value="Genomic_DNA"/>
</dbReference>
<feature type="signal peptide" evidence="2">
    <location>
        <begin position="1"/>
        <end position="20"/>
    </location>
</feature>
<reference evidence="3 4" key="1">
    <citation type="submission" date="2016-11" db="EMBL/GenBank/DDBJ databases">
        <authorList>
            <person name="Jaros S."/>
            <person name="Januszkiewicz K."/>
            <person name="Wedrychowicz H."/>
        </authorList>
    </citation>
    <scope>NUCLEOTIDE SEQUENCE [LARGE SCALE GENOMIC DNA]</scope>
    <source>
        <strain evidence="3 4">DSM 27063</strain>
    </source>
</reference>
<protein>
    <submittedName>
        <fullName evidence="3">Uncharacterized protein</fullName>
    </submittedName>
</protein>
<accession>A0A1M6M9H6</accession>
<proteinExistence type="predicted"/>
<keyword evidence="1" id="KW-0472">Membrane</keyword>
<evidence type="ECO:0000256" key="1">
    <source>
        <dbReference type="SAM" id="Phobius"/>
    </source>
</evidence>
<organism evidence="3 4">
    <name type="scientific">Tangfeifania diversioriginum</name>
    <dbReference type="NCBI Taxonomy" id="1168035"/>
    <lineage>
        <taxon>Bacteria</taxon>
        <taxon>Pseudomonadati</taxon>
        <taxon>Bacteroidota</taxon>
        <taxon>Bacteroidia</taxon>
        <taxon>Marinilabiliales</taxon>
        <taxon>Prolixibacteraceae</taxon>
        <taxon>Tangfeifania</taxon>
    </lineage>
</organism>
<keyword evidence="1" id="KW-0812">Transmembrane</keyword>
<keyword evidence="2" id="KW-0732">Signal</keyword>
<dbReference type="AlphaFoldDB" id="A0A1M6M9H6"/>
<evidence type="ECO:0000256" key="2">
    <source>
        <dbReference type="SAM" id="SignalP"/>
    </source>
</evidence>
<dbReference type="STRING" id="1168035.SAMN05444280_13114"/>
<name>A0A1M6M9H6_9BACT</name>
<feature type="chain" id="PRO_5012816380" evidence="2">
    <location>
        <begin position="21"/>
        <end position="355"/>
    </location>
</feature>
<dbReference type="OrthoDB" id="9981376at2"/>
<evidence type="ECO:0000313" key="3">
    <source>
        <dbReference type="EMBL" id="SHJ79933.1"/>
    </source>
</evidence>
<dbReference type="RefSeq" id="WP_073172281.1">
    <property type="nucleotide sequence ID" value="NZ_FQZE01000031.1"/>
</dbReference>
<sequence length="355" mass="41770">MNSKLFALCTFLFVCVLTFAQEDEKAKIAPKVLSMVEEKRIVDNEKLLAKNDLLEKHLEYTKTIIDQQNTQISKMSSHFQIFWVITSVILAMIVFVMYVQYIKPAKELKAESKELLNESQAILDNIKGEITKVVKENFEEIERGRFDAAIKMLKYGDHISQNDAVATIKDFKVKGFNDYQLSIMVELLSTCREDIVNDANSWYHQFMKDLSEQKSNKILDDFFSRYVNNNKRMWLSYAFYYFINNNSINYKNEIHKVFMKKDKNGDTFFLTYFMQEIENATKIDFINIEILNDKDFVDKMEGLGLLNELIMTNERYMAKGVTKAKSIYEQWPVLERPSYLKERIDDLLKVLNENS</sequence>
<keyword evidence="1" id="KW-1133">Transmembrane helix</keyword>
<gene>
    <name evidence="3" type="ORF">SAMN05444280_13114</name>
</gene>